<evidence type="ECO:0000313" key="13">
    <source>
        <dbReference type="Proteomes" id="UP001589716"/>
    </source>
</evidence>
<dbReference type="EC" id="1.14.19.2" evidence="12"/>
<evidence type="ECO:0000256" key="2">
    <source>
        <dbReference type="ARBA" id="ARBA00008749"/>
    </source>
</evidence>
<evidence type="ECO:0000256" key="5">
    <source>
        <dbReference type="ARBA" id="ARBA00022723"/>
    </source>
</evidence>
<keyword evidence="5" id="KW-0479">Metal-binding</keyword>
<accession>A0ABV5QXT0</accession>
<feature type="compositionally biased region" description="Low complexity" evidence="11">
    <location>
        <begin position="306"/>
        <end position="317"/>
    </location>
</feature>
<keyword evidence="10" id="KW-0275">Fatty acid biosynthesis</keyword>
<sequence length="356" mass="38697">MTEAAVAVETVLRELEPSVERLLARHLDAARDWLPHQYVPWGAGRDYDGPLGGTAWSPEQSALPRAVQDALVVNLLTEDNLPSYHFEIATRFGRDGAWGAWVHRWTAEEDRHAAVLRAYVHARRAVDPVALEELRMRHVGTGFRSDLPTPLHSLAYVTVQELATRQAHRNVGAACHDAAGQRLMARIAADENLHMLFYRDLFADALGFFPDAALTALADVLHGFAMPGATIPGFRARAVRIAAAGIYNVDVHLAHVVTPLLRGLKVATLPGLGPAGERARDRLVLHLERLGAQAARARELFERMNTDSGTGADADAGTGTGTSRGRGRGRGSETKTDRYADRNTAVAAVRAREAQA</sequence>
<keyword evidence="13" id="KW-1185">Reference proteome</keyword>
<protein>
    <submittedName>
        <fullName evidence="12">Acyl-ACP desaturase</fullName>
        <ecNumber evidence="12">1.14.19.2</ecNumber>
    </submittedName>
</protein>
<keyword evidence="4" id="KW-0444">Lipid biosynthesis</keyword>
<reference evidence="12 13" key="1">
    <citation type="submission" date="2024-09" db="EMBL/GenBank/DDBJ databases">
        <authorList>
            <person name="Sun Q."/>
            <person name="Mori K."/>
        </authorList>
    </citation>
    <scope>NUCLEOTIDE SEQUENCE [LARGE SCALE GENOMIC DNA]</scope>
    <source>
        <strain evidence="12 13">JCM 4414</strain>
    </source>
</reference>
<keyword evidence="9" id="KW-0443">Lipid metabolism</keyword>
<evidence type="ECO:0000256" key="9">
    <source>
        <dbReference type="ARBA" id="ARBA00023098"/>
    </source>
</evidence>
<dbReference type="Gene3D" id="1.10.620.20">
    <property type="entry name" value="Ribonucleotide Reductase, subunit A"/>
    <property type="match status" value="1"/>
</dbReference>
<dbReference type="Proteomes" id="UP001589716">
    <property type="component" value="Unassembled WGS sequence"/>
</dbReference>
<evidence type="ECO:0000256" key="7">
    <source>
        <dbReference type="ARBA" id="ARBA00023002"/>
    </source>
</evidence>
<proteinExistence type="inferred from homology"/>
<dbReference type="PANTHER" id="PTHR31155">
    <property type="entry name" value="ACYL- ACYL-CARRIER-PROTEIN DESATURASE-RELATED"/>
    <property type="match status" value="1"/>
</dbReference>
<name>A0ABV5QXT0_9ACTN</name>
<evidence type="ECO:0000313" key="12">
    <source>
        <dbReference type="EMBL" id="MFB9558330.1"/>
    </source>
</evidence>
<dbReference type="PIRSF" id="PIRSF000346">
    <property type="entry name" value="Dlt9_acylACP_des"/>
    <property type="match status" value="1"/>
</dbReference>
<dbReference type="InterPro" id="IPR005067">
    <property type="entry name" value="Fatty_acid_desaturase-2"/>
</dbReference>
<feature type="compositionally biased region" description="Basic and acidic residues" evidence="11">
    <location>
        <begin position="330"/>
        <end position="341"/>
    </location>
</feature>
<evidence type="ECO:0000256" key="6">
    <source>
        <dbReference type="ARBA" id="ARBA00022832"/>
    </source>
</evidence>
<dbReference type="PANTHER" id="PTHR31155:SF9">
    <property type="entry name" value="STEAROYL-[ACYL-CARRIER-PROTEIN] 9-DESATURASE 7, CHLOROPLASTIC"/>
    <property type="match status" value="1"/>
</dbReference>
<evidence type="ECO:0000256" key="1">
    <source>
        <dbReference type="ARBA" id="ARBA00001954"/>
    </source>
</evidence>
<comment type="similarity">
    <text evidence="2">Belongs to the fatty acid desaturase type 2 family.</text>
</comment>
<keyword evidence="6" id="KW-0276">Fatty acid metabolism</keyword>
<dbReference type="EMBL" id="JBHMCT010000020">
    <property type="protein sequence ID" value="MFB9558330.1"/>
    <property type="molecule type" value="Genomic_DNA"/>
</dbReference>
<dbReference type="InterPro" id="IPR012348">
    <property type="entry name" value="RNR-like"/>
</dbReference>
<evidence type="ECO:0000256" key="3">
    <source>
        <dbReference type="ARBA" id="ARBA00011738"/>
    </source>
</evidence>
<organism evidence="12 13">
    <name type="scientific">Streptomyces roseoviridis</name>
    <dbReference type="NCBI Taxonomy" id="67361"/>
    <lineage>
        <taxon>Bacteria</taxon>
        <taxon>Bacillati</taxon>
        <taxon>Actinomycetota</taxon>
        <taxon>Actinomycetes</taxon>
        <taxon>Kitasatosporales</taxon>
        <taxon>Streptomycetaceae</taxon>
        <taxon>Streptomyces</taxon>
    </lineage>
</organism>
<gene>
    <name evidence="12" type="ORF">ACFFTP_29605</name>
</gene>
<dbReference type="RefSeq" id="WP_345483652.1">
    <property type="nucleotide sequence ID" value="NZ_BAAAWU010000001.1"/>
</dbReference>
<dbReference type="InterPro" id="IPR009078">
    <property type="entry name" value="Ferritin-like_SF"/>
</dbReference>
<keyword evidence="8" id="KW-0408">Iron</keyword>
<comment type="caution">
    <text evidence="12">The sequence shown here is derived from an EMBL/GenBank/DDBJ whole genome shotgun (WGS) entry which is preliminary data.</text>
</comment>
<keyword evidence="7 12" id="KW-0560">Oxidoreductase</keyword>
<comment type="subunit">
    <text evidence="3">Homodimer.</text>
</comment>
<evidence type="ECO:0000256" key="10">
    <source>
        <dbReference type="ARBA" id="ARBA00023160"/>
    </source>
</evidence>
<comment type="cofactor">
    <cofactor evidence="1">
        <name>Fe(2+)</name>
        <dbReference type="ChEBI" id="CHEBI:29033"/>
    </cofactor>
</comment>
<dbReference type="Pfam" id="PF03405">
    <property type="entry name" value="FA_desaturase_2"/>
    <property type="match status" value="1"/>
</dbReference>
<evidence type="ECO:0000256" key="11">
    <source>
        <dbReference type="SAM" id="MobiDB-lite"/>
    </source>
</evidence>
<feature type="region of interest" description="Disordered" evidence="11">
    <location>
        <begin position="302"/>
        <end position="356"/>
    </location>
</feature>
<evidence type="ECO:0000256" key="8">
    <source>
        <dbReference type="ARBA" id="ARBA00023004"/>
    </source>
</evidence>
<dbReference type="GO" id="GO:0045300">
    <property type="term" value="F:stearoyl-[ACP] desaturase activity"/>
    <property type="evidence" value="ECO:0007669"/>
    <property type="project" value="UniProtKB-EC"/>
</dbReference>
<evidence type="ECO:0000256" key="4">
    <source>
        <dbReference type="ARBA" id="ARBA00022516"/>
    </source>
</evidence>
<dbReference type="SUPFAM" id="SSF47240">
    <property type="entry name" value="Ferritin-like"/>
    <property type="match status" value="1"/>
</dbReference>